<dbReference type="NCBIfam" id="NF000848">
    <property type="entry name" value="PRK00074.1"/>
    <property type="match status" value="1"/>
</dbReference>
<keyword evidence="6" id="KW-0658">Purine biosynthesis</keyword>
<name>A0A6C0KET7_9ZZZZ</name>
<dbReference type="PRINTS" id="PR00096">
    <property type="entry name" value="GATASE"/>
</dbReference>
<accession>A0A6C0KET7</accession>
<dbReference type="InterPro" id="IPR001674">
    <property type="entry name" value="GMP_synth_C"/>
</dbReference>
<dbReference type="PRINTS" id="PR00097">
    <property type="entry name" value="ANTSNTHASEII"/>
</dbReference>
<dbReference type="EMBL" id="MN740877">
    <property type="protein sequence ID" value="QHU16149.1"/>
    <property type="molecule type" value="Genomic_DNA"/>
</dbReference>
<protein>
    <recommendedName>
        <fullName evidence="2">GMP synthase (glutamine-hydrolyzing)</fullName>
        <ecNumber evidence="2">6.3.5.2</ecNumber>
    </recommendedName>
</protein>
<dbReference type="SUPFAM" id="SSF52402">
    <property type="entry name" value="Adenine nucleotide alpha hydrolases-like"/>
    <property type="match status" value="1"/>
</dbReference>
<dbReference type="InterPro" id="IPR022310">
    <property type="entry name" value="NAD/GMP_synthase"/>
</dbReference>
<evidence type="ECO:0000256" key="3">
    <source>
        <dbReference type="ARBA" id="ARBA00022598"/>
    </source>
</evidence>
<dbReference type="UniPathway" id="UPA00189">
    <property type="reaction ID" value="UER00296"/>
</dbReference>
<dbReference type="Gene3D" id="3.30.300.10">
    <property type="match status" value="1"/>
</dbReference>
<evidence type="ECO:0000256" key="7">
    <source>
        <dbReference type="ARBA" id="ARBA00022840"/>
    </source>
</evidence>
<dbReference type="EC" id="6.3.5.2" evidence="2"/>
<dbReference type="PROSITE" id="PS51273">
    <property type="entry name" value="GATASE_TYPE_1"/>
    <property type="match status" value="1"/>
</dbReference>
<dbReference type="GO" id="GO:0003921">
    <property type="term" value="F:GMP synthase activity"/>
    <property type="evidence" value="ECO:0007669"/>
    <property type="project" value="InterPro"/>
</dbReference>
<dbReference type="Pfam" id="PF00958">
    <property type="entry name" value="GMP_synt_C"/>
    <property type="match status" value="1"/>
</dbReference>
<dbReference type="Gene3D" id="3.40.50.880">
    <property type="match status" value="1"/>
</dbReference>
<keyword evidence="7" id="KW-0067">ATP-binding</keyword>
<dbReference type="PANTHER" id="PTHR11922:SF2">
    <property type="entry name" value="GMP SYNTHASE [GLUTAMINE-HYDROLYZING]"/>
    <property type="match status" value="1"/>
</dbReference>
<dbReference type="CDD" id="cd01997">
    <property type="entry name" value="GMP_synthase_C"/>
    <property type="match status" value="1"/>
</dbReference>
<dbReference type="AlphaFoldDB" id="A0A6C0KET7"/>
<dbReference type="Pfam" id="PF00117">
    <property type="entry name" value="GATase"/>
    <property type="match status" value="1"/>
</dbReference>
<organism evidence="9">
    <name type="scientific">viral metagenome</name>
    <dbReference type="NCBI Taxonomy" id="1070528"/>
    <lineage>
        <taxon>unclassified sequences</taxon>
        <taxon>metagenomes</taxon>
        <taxon>organismal metagenomes</taxon>
    </lineage>
</organism>
<dbReference type="GO" id="GO:0005524">
    <property type="term" value="F:ATP binding"/>
    <property type="evidence" value="ECO:0007669"/>
    <property type="project" value="UniProtKB-KW"/>
</dbReference>
<evidence type="ECO:0000256" key="5">
    <source>
        <dbReference type="ARBA" id="ARBA00022749"/>
    </source>
</evidence>
<dbReference type="FunFam" id="3.30.300.10:FF:000002">
    <property type="entry name" value="GMP synthase [glutamine-hydrolyzing]"/>
    <property type="match status" value="1"/>
</dbReference>
<evidence type="ECO:0000256" key="1">
    <source>
        <dbReference type="ARBA" id="ARBA00005153"/>
    </source>
</evidence>
<dbReference type="Pfam" id="PF02540">
    <property type="entry name" value="NAD_synthase"/>
    <property type="match status" value="1"/>
</dbReference>
<feature type="domain" description="GMPS ATP-PPase" evidence="8">
    <location>
        <begin position="207"/>
        <end position="394"/>
    </location>
</feature>
<dbReference type="InterPro" id="IPR025777">
    <property type="entry name" value="GMPS_ATP_PPase_dom"/>
</dbReference>
<dbReference type="InterPro" id="IPR017926">
    <property type="entry name" value="GATASE"/>
</dbReference>
<evidence type="ECO:0000256" key="2">
    <source>
        <dbReference type="ARBA" id="ARBA00012746"/>
    </source>
</evidence>
<dbReference type="InterPro" id="IPR029062">
    <property type="entry name" value="Class_I_gatase-like"/>
</dbReference>
<dbReference type="SUPFAM" id="SSF54810">
    <property type="entry name" value="GMP synthetase C-terminal dimerisation domain"/>
    <property type="match status" value="1"/>
</dbReference>
<sequence length="517" mass="58249">MIEVLIVDYGSQYTQLILHKLLYDFQINVQLIDIQIFKQINYNKDYPYLKAIILSGGPNSVINENIKFYSALFKNINVLGICYGSQIIAKSANCQIISNEKSQYGICKVKQTSSIISELFHKIPSHFHVWMSHYDSILLDKTNSVIDILLVDKEENPVMWKYNQSLEFKNLIVGVLFHPEVDDTEYGLQLIKNFLSMSHIKINSDMDVGEIILNNATQDIKKIVGKDQVALALSGGVDSSTLAYLLIKVIPEQVIFILIDNGLMREGEINEILNNYTADITIKLKVIDAKKEFLNALKDITDPEEKRKIIGNLFIQILSNQMKNITYLAQGTIYPDVIESGQLPNSKVIKSHHNVGGLPSSLCIKLLEPFRYLFKDDIRKLAKLLNIPKKIIERKPFPGPGLAIRILGAITIEKLQIIKEVDIIMRKKIEENKCNIWQAAAILLPVKTVGVMGDCRTYENVVALRFVNSINGMTACAAPICINILIDIATTITNNVNGVSRVVYDLSSKPPATIEWE</sequence>
<comment type="pathway">
    <text evidence="1">Purine metabolism; GMP biosynthesis; GMP from XMP (L-Gln route): step 1/1.</text>
</comment>
<dbReference type="SUPFAM" id="SSF52317">
    <property type="entry name" value="Class I glutamine amidotransferase-like"/>
    <property type="match status" value="1"/>
</dbReference>
<dbReference type="NCBIfam" id="TIGR00884">
    <property type="entry name" value="guaA_Cterm"/>
    <property type="match status" value="1"/>
</dbReference>
<proteinExistence type="predicted"/>
<keyword evidence="5" id="KW-0332">GMP biosynthesis</keyword>
<dbReference type="InterPro" id="IPR014729">
    <property type="entry name" value="Rossmann-like_a/b/a_fold"/>
</dbReference>
<evidence type="ECO:0000256" key="6">
    <source>
        <dbReference type="ARBA" id="ARBA00022755"/>
    </source>
</evidence>
<reference evidence="9" key="1">
    <citation type="journal article" date="2020" name="Nature">
        <title>Giant virus diversity and host interactions through global metagenomics.</title>
        <authorList>
            <person name="Schulz F."/>
            <person name="Roux S."/>
            <person name="Paez-Espino D."/>
            <person name="Jungbluth S."/>
            <person name="Walsh D.A."/>
            <person name="Denef V.J."/>
            <person name="McMahon K.D."/>
            <person name="Konstantinidis K.T."/>
            <person name="Eloe-Fadrosh E.A."/>
            <person name="Kyrpides N.C."/>
            <person name="Woyke T."/>
        </authorList>
    </citation>
    <scope>NUCLEOTIDE SEQUENCE</scope>
    <source>
        <strain evidence="9">GVMAG-S-3300011013-78</strain>
    </source>
</reference>
<evidence type="ECO:0000313" key="9">
    <source>
        <dbReference type="EMBL" id="QHU16149.1"/>
    </source>
</evidence>
<evidence type="ECO:0000259" key="8">
    <source>
        <dbReference type="PROSITE" id="PS51553"/>
    </source>
</evidence>
<dbReference type="Gene3D" id="3.40.50.620">
    <property type="entry name" value="HUPs"/>
    <property type="match status" value="1"/>
</dbReference>
<keyword evidence="4" id="KW-0547">Nucleotide-binding</keyword>
<dbReference type="PANTHER" id="PTHR11922">
    <property type="entry name" value="GMP SYNTHASE-RELATED"/>
    <property type="match status" value="1"/>
</dbReference>
<evidence type="ECO:0000256" key="4">
    <source>
        <dbReference type="ARBA" id="ARBA00022741"/>
    </source>
</evidence>
<keyword evidence="3" id="KW-0436">Ligase</keyword>
<dbReference type="GO" id="GO:0005829">
    <property type="term" value="C:cytosol"/>
    <property type="evidence" value="ECO:0007669"/>
    <property type="project" value="TreeGrafter"/>
</dbReference>
<dbReference type="PROSITE" id="PS51553">
    <property type="entry name" value="GMPS_ATP_PPASE"/>
    <property type="match status" value="1"/>
</dbReference>